<dbReference type="Pfam" id="PF09912">
    <property type="entry name" value="DUF2141"/>
    <property type="match status" value="1"/>
</dbReference>
<accession>A0AAU7ZGQ0</accession>
<proteinExistence type="predicted"/>
<dbReference type="EMBL" id="CP132932">
    <property type="protein sequence ID" value="XCB27909.1"/>
    <property type="molecule type" value="Genomic_DNA"/>
</dbReference>
<feature type="signal peptide" evidence="1">
    <location>
        <begin position="1"/>
        <end position="21"/>
    </location>
</feature>
<dbReference type="InterPro" id="IPR018673">
    <property type="entry name" value="DUF2141"/>
</dbReference>
<dbReference type="AlphaFoldDB" id="A0AAU7ZGQ0"/>
<protein>
    <submittedName>
        <fullName evidence="2">DUF2141 domain-containing protein</fullName>
    </submittedName>
</protein>
<evidence type="ECO:0000313" key="2">
    <source>
        <dbReference type="EMBL" id="XCB27909.1"/>
    </source>
</evidence>
<feature type="chain" id="PRO_5043582878" evidence="1">
    <location>
        <begin position="22"/>
        <end position="148"/>
    </location>
</feature>
<reference evidence="2" key="2">
    <citation type="journal article" date="2024" name="Environ. Microbiol.">
        <title>Genome analysis and description of Tunturibacter gen. nov. expands the diversity of Terriglobia in tundra soils.</title>
        <authorList>
            <person name="Messyasz A."/>
            <person name="Mannisto M.K."/>
            <person name="Kerkhof L.J."/>
            <person name="Haggblom M.M."/>
        </authorList>
    </citation>
    <scope>NUCLEOTIDE SEQUENCE</scope>
    <source>
        <strain evidence="2">M8UP23</strain>
    </source>
</reference>
<gene>
    <name evidence="2" type="ORF">RBB75_06195</name>
</gene>
<name>A0AAU7ZGQ0_9BACT</name>
<dbReference type="RefSeq" id="WP_353069907.1">
    <property type="nucleotide sequence ID" value="NZ_CP132932.1"/>
</dbReference>
<dbReference type="KEGG" id="temp:RBB75_06195"/>
<evidence type="ECO:0000256" key="1">
    <source>
        <dbReference type="SAM" id="SignalP"/>
    </source>
</evidence>
<keyword evidence="1" id="KW-0732">Signal</keyword>
<reference evidence="2" key="1">
    <citation type="submission" date="2023-08" db="EMBL/GenBank/DDBJ databases">
        <authorList>
            <person name="Messyasz A."/>
            <person name="Mannisto M.K."/>
            <person name="Kerkhof L.J."/>
            <person name="Haggblom M."/>
        </authorList>
    </citation>
    <scope>NUCLEOTIDE SEQUENCE</scope>
    <source>
        <strain evidence="2">M8UP23</strain>
    </source>
</reference>
<organism evidence="2">
    <name type="scientific">Tunturiibacter empetritectus</name>
    <dbReference type="NCBI Taxonomy" id="3069691"/>
    <lineage>
        <taxon>Bacteria</taxon>
        <taxon>Pseudomonadati</taxon>
        <taxon>Acidobacteriota</taxon>
        <taxon>Terriglobia</taxon>
        <taxon>Terriglobales</taxon>
        <taxon>Acidobacteriaceae</taxon>
        <taxon>Tunturiibacter</taxon>
    </lineage>
</organism>
<sequence>MLKQSLLLVLLLTPAVPATQAQSTGGDQLTVKVTGLRSSNGKVRIELFNSAKGFPKEDANALQSVWIDASQAQQGTIQTTFKDLPSGDYAVLTFHDENGNGILDRGAFGRPKEGFAVSNNATGHPPSFDASKFSLTASEQSVSLTLHY</sequence>